<keyword evidence="3" id="KW-0804">Transcription</keyword>
<dbReference type="InterPro" id="IPR036390">
    <property type="entry name" value="WH_DNA-bd_sf"/>
</dbReference>
<dbReference type="GO" id="GO:0003677">
    <property type="term" value="F:DNA binding"/>
    <property type="evidence" value="ECO:0007669"/>
    <property type="project" value="UniProtKB-KW"/>
</dbReference>
<dbReference type="Gene3D" id="3.30.450.40">
    <property type="match status" value="1"/>
</dbReference>
<evidence type="ECO:0000256" key="1">
    <source>
        <dbReference type="ARBA" id="ARBA00023015"/>
    </source>
</evidence>
<proteinExistence type="predicted"/>
<dbReference type="PANTHER" id="PTHR30136">
    <property type="entry name" value="HELIX-TURN-HELIX TRANSCRIPTIONAL REGULATOR, ICLR FAMILY"/>
    <property type="match status" value="1"/>
</dbReference>
<dbReference type="GO" id="GO:0045892">
    <property type="term" value="P:negative regulation of DNA-templated transcription"/>
    <property type="evidence" value="ECO:0007669"/>
    <property type="project" value="TreeGrafter"/>
</dbReference>
<dbReference type="Proteomes" id="UP000546173">
    <property type="component" value="Unassembled WGS sequence"/>
</dbReference>
<keyword evidence="9" id="KW-1185">Reference proteome</keyword>
<keyword evidence="1" id="KW-0805">Transcription regulation</keyword>
<dbReference type="PANTHER" id="PTHR30136:SF24">
    <property type="entry name" value="HTH-TYPE TRANSCRIPTIONAL REPRESSOR ALLR"/>
    <property type="match status" value="1"/>
</dbReference>
<evidence type="ECO:0000313" key="8">
    <source>
        <dbReference type="EMBL" id="MBC2676813.1"/>
    </source>
</evidence>
<evidence type="ECO:0000256" key="3">
    <source>
        <dbReference type="ARBA" id="ARBA00023163"/>
    </source>
</evidence>
<dbReference type="GO" id="GO:0003700">
    <property type="term" value="F:DNA-binding transcription factor activity"/>
    <property type="evidence" value="ECO:0007669"/>
    <property type="project" value="TreeGrafter"/>
</dbReference>
<accession>A0A7X1KRP0</accession>
<evidence type="ECO:0000259" key="6">
    <source>
        <dbReference type="PROSITE" id="PS51077"/>
    </source>
</evidence>
<comment type="caution">
    <text evidence="8">The sequence shown here is derived from an EMBL/GenBank/DDBJ whole genome shotgun (WGS) entry which is preliminary data.</text>
</comment>
<feature type="domain" description="HTH iclR-type" evidence="6">
    <location>
        <begin position="1"/>
        <end position="54"/>
    </location>
</feature>
<feature type="domain" description="IclR-ED" evidence="7">
    <location>
        <begin position="301"/>
        <end position="482"/>
    </location>
</feature>
<evidence type="ECO:0000259" key="7">
    <source>
        <dbReference type="PROSITE" id="PS51078"/>
    </source>
</evidence>
<keyword evidence="2" id="KW-0238">DNA-binding</keyword>
<evidence type="ECO:0000256" key="4">
    <source>
        <dbReference type="ARBA" id="ARBA00040379"/>
    </source>
</evidence>
<dbReference type="EMBL" id="JACMYH010000001">
    <property type="protein sequence ID" value="MBC2676813.1"/>
    <property type="molecule type" value="Genomic_DNA"/>
</dbReference>
<dbReference type="SUPFAM" id="SSF55781">
    <property type="entry name" value="GAF domain-like"/>
    <property type="match status" value="1"/>
</dbReference>
<gene>
    <name evidence="8" type="ORF">H7993_00250</name>
</gene>
<dbReference type="AlphaFoldDB" id="A0A7X1KRP0"/>
<dbReference type="InterPro" id="IPR005471">
    <property type="entry name" value="Tscrpt_reg_IclR_N"/>
</dbReference>
<dbReference type="InterPro" id="IPR029016">
    <property type="entry name" value="GAF-like_dom_sf"/>
</dbReference>
<dbReference type="InterPro" id="IPR036388">
    <property type="entry name" value="WH-like_DNA-bd_sf"/>
</dbReference>
<reference evidence="8 9" key="1">
    <citation type="submission" date="2020-08" db="EMBL/GenBank/DDBJ databases">
        <title>Pseudomonas sp. nov.</title>
        <authorList>
            <person name="Gieschler S."/>
            <person name="Fiedler G."/>
            <person name="Brinks E."/>
            <person name="Boehnlein C."/>
            <person name="Franz C.M.A.P."/>
            <person name="Kabisch J."/>
        </authorList>
    </citation>
    <scope>NUCLEOTIDE SEQUENCE [LARGE SCALE GENOMIC DNA]</scope>
    <source>
        <strain evidence="8 9">MBT-2</strain>
    </source>
</reference>
<name>A0A7X1KRP0_9PSED</name>
<dbReference type="InterPro" id="IPR050707">
    <property type="entry name" value="HTH_MetabolicPath_Reg"/>
</dbReference>
<organism evidence="8 9">
    <name type="scientific">Pseudomonas baltica</name>
    <dbReference type="NCBI Taxonomy" id="2762576"/>
    <lineage>
        <taxon>Bacteria</taxon>
        <taxon>Pseudomonadati</taxon>
        <taxon>Pseudomonadota</taxon>
        <taxon>Gammaproteobacteria</taxon>
        <taxon>Pseudomonadales</taxon>
        <taxon>Pseudomonadaceae</taxon>
        <taxon>Pseudomonas</taxon>
    </lineage>
</organism>
<evidence type="ECO:0000256" key="2">
    <source>
        <dbReference type="ARBA" id="ARBA00023125"/>
    </source>
</evidence>
<dbReference type="SUPFAM" id="SSF46785">
    <property type="entry name" value="Winged helix' DNA-binding domain"/>
    <property type="match status" value="1"/>
</dbReference>
<protein>
    <recommendedName>
        <fullName evidence="4">HTH-type transcriptional repressor AllR</fullName>
    </recommendedName>
    <alternativeName>
        <fullName evidence="5">Negative regulator of allantoin and glyoxylate utilization operons</fullName>
    </alternativeName>
</protein>
<dbReference type="PROSITE" id="PS51077">
    <property type="entry name" value="HTH_ICLR"/>
    <property type="match status" value="1"/>
</dbReference>
<dbReference type="PROSITE" id="PS51078">
    <property type="entry name" value="ICLR_ED"/>
    <property type="match status" value="1"/>
</dbReference>
<evidence type="ECO:0000313" key="9">
    <source>
        <dbReference type="Proteomes" id="UP000546173"/>
    </source>
</evidence>
<dbReference type="Pfam" id="PF09339">
    <property type="entry name" value="HTH_IclR"/>
    <property type="match status" value="1"/>
</dbReference>
<dbReference type="Pfam" id="PF01614">
    <property type="entry name" value="IclR_C"/>
    <property type="match status" value="1"/>
</dbReference>
<sequence length="487" mass="52294">MDALVRRSGAEPWGVRELAAELDESRSTVNRILASLVEVGLATEAGTGKYAVGPRVDVLARTLSDASTLLGRGSRSLGDLAAASRCTALVSVCCQREGGYFIAACSEAKAALIFKPALGALYPLAFGDIGRAFQRFLADNLSSQDRESDVAAYALSQHEQLGLLSESEFPRASSISVRRMANGLVVAVSVHCASSTETAQPRAWEADAQHVIARIQADMESGSVERIQRLPDVIEPDSKSTVGRLERLLLLACAFPQGVKNSVDLHDQLLCNAATAKRLIESGSQAGVVRWVAGTLYPGPKLYQWAARITAADRDLADMTHRIVSSLVQETGETIALLSYDEATGTAEFLDVIQGWRPIQYKLQVNVEVPLYAGAAGKAVLANCDSQVAESLDLVRVTDATITSRELLKADLEAIRARGWATGEGERVLGAFGLAVPFFVDGRIRGSISATIPQYRKSELDLPLLLTRMREATTRIERLLSLGVKAA</sequence>
<evidence type="ECO:0000256" key="5">
    <source>
        <dbReference type="ARBA" id="ARBA00042627"/>
    </source>
</evidence>
<dbReference type="InterPro" id="IPR014757">
    <property type="entry name" value="Tscrpt_reg_IclR_C"/>
</dbReference>
<dbReference type="Gene3D" id="1.10.10.10">
    <property type="entry name" value="Winged helix-like DNA-binding domain superfamily/Winged helix DNA-binding domain"/>
    <property type="match status" value="1"/>
</dbReference>